<dbReference type="InterPro" id="IPR001345">
    <property type="entry name" value="PG/BPGM_mutase_AS"/>
</dbReference>
<dbReference type="GO" id="GO:0005737">
    <property type="term" value="C:cytoplasm"/>
    <property type="evidence" value="ECO:0007669"/>
    <property type="project" value="TreeGrafter"/>
</dbReference>
<reference evidence="2 3" key="1">
    <citation type="submission" date="2018-11" db="EMBL/GenBank/DDBJ databases">
        <title>Genomes From Bacteria Associated with the Canine Oral Cavity: a Test Case for Automated Genome-Based Taxonomic Assignment.</title>
        <authorList>
            <person name="Coil D.A."/>
            <person name="Jospin G."/>
            <person name="Darling A.E."/>
            <person name="Wallis C."/>
            <person name="Davis I.J."/>
            <person name="Harris S."/>
            <person name="Eisen J.A."/>
            <person name="Holcombe L.J."/>
            <person name="O'Flynn C."/>
        </authorList>
    </citation>
    <scope>NUCLEOTIDE SEQUENCE [LARGE SCALE GENOMIC DNA]</scope>
    <source>
        <strain evidence="2 3">OH2822_COT-296</strain>
    </source>
</reference>
<evidence type="ECO:0000256" key="1">
    <source>
        <dbReference type="PIRSR" id="PIRSR613078-2"/>
    </source>
</evidence>
<sequence>MRLILIRHGETRSNVEHLLDTAFPGAPLNETGLAQAQTLPERLAHEPIEAVYASTLTRAQQTAAPLAEARGLEVEVIDGVQEISAGVEELNPDWTTYIAELNSWSPTNADSKLEGGETAREFMTRFTRAVAAVEGRGRACAAIVSHGAALRVWGLAQQPEFGMENAPPLANTAWIVLNGSTRDGWTIEDWGQQGR</sequence>
<dbReference type="Gene3D" id="3.40.50.1240">
    <property type="entry name" value="Phosphoglycerate mutase-like"/>
    <property type="match status" value="1"/>
</dbReference>
<dbReference type="PANTHER" id="PTHR48100:SF58">
    <property type="entry name" value="PE-PGRS FAMILY PROTEIN PE_PGRS11"/>
    <property type="match status" value="1"/>
</dbReference>
<accession>A0A3P1WX91</accession>
<dbReference type="OrthoDB" id="9793115at2"/>
<dbReference type="PROSITE" id="PS00175">
    <property type="entry name" value="PG_MUTASE"/>
    <property type="match status" value="1"/>
</dbReference>
<feature type="binding site" evidence="1">
    <location>
        <begin position="7"/>
        <end position="14"/>
    </location>
    <ligand>
        <name>substrate</name>
    </ligand>
</feature>
<dbReference type="InterPro" id="IPR050275">
    <property type="entry name" value="PGM_Phosphatase"/>
</dbReference>
<dbReference type="AlphaFoldDB" id="A0A3P1WX91"/>
<proteinExistence type="predicted"/>
<comment type="caution">
    <text evidence="2">The sequence shown here is derived from an EMBL/GenBank/DDBJ whole genome shotgun (WGS) entry which is preliminary data.</text>
</comment>
<gene>
    <name evidence="2" type="ORF">EII35_10290</name>
</gene>
<name>A0A3P1WX91_9ACTN</name>
<dbReference type="InterPro" id="IPR029033">
    <property type="entry name" value="His_PPase_superfam"/>
</dbReference>
<evidence type="ECO:0000313" key="2">
    <source>
        <dbReference type="EMBL" id="RRD48983.1"/>
    </source>
</evidence>
<dbReference type="GO" id="GO:0016791">
    <property type="term" value="F:phosphatase activity"/>
    <property type="evidence" value="ECO:0007669"/>
    <property type="project" value="TreeGrafter"/>
</dbReference>
<dbReference type="Pfam" id="PF00300">
    <property type="entry name" value="His_Phos_1"/>
    <property type="match status" value="1"/>
</dbReference>
<dbReference type="PANTHER" id="PTHR48100">
    <property type="entry name" value="BROAD-SPECIFICITY PHOSPHATASE YOR283W-RELATED"/>
    <property type="match status" value="1"/>
</dbReference>
<feature type="binding site" evidence="1">
    <location>
        <position position="58"/>
    </location>
    <ligand>
        <name>substrate</name>
    </ligand>
</feature>
<dbReference type="InterPro" id="IPR013078">
    <property type="entry name" value="His_Pase_superF_clade-1"/>
</dbReference>
<evidence type="ECO:0000313" key="3">
    <source>
        <dbReference type="Proteomes" id="UP000280935"/>
    </source>
</evidence>
<dbReference type="RefSeq" id="WP_125228380.1">
    <property type="nucleotide sequence ID" value="NZ_RQYT01000025.1"/>
</dbReference>
<protein>
    <submittedName>
        <fullName evidence="2">Histidine phosphatase family protein</fullName>
    </submittedName>
</protein>
<dbReference type="CDD" id="cd07067">
    <property type="entry name" value="HP_PGM_like"/>
    <property type="match status" value="1"/>
</dbReference>
<organism evidence="2 3">
    <name type="scientific">Arachnia propionica</name>
    <dbReference type="NCBI Taxonomy" id="1750"/>
    <lineage>
        <taxon>Bacteria</taxon>
        <taxon>Bacillati</taxon>
        <taxon>Actinomycetota</taxon>
        <taxon>Actinomycetes</taxon>
        <taxon>Propionibacteriales</taxon>
        <taxon>Propionibacteriaceae</taxon>
        <taxon>Arachnia</taxon>
    </lineage>
</organism>
<dbReference type="SMART" id="SM00855">
    <property type="entry name" value="PGAM"/>
    <property type="match status" value="1"/>
</dbReference>
<dbReference type="EMBL" id="RQYT01000025">
    <property type="protein sequence ID" value="RRD48983.1"/>
    <property type="molecule type" value="Genomic_DNA"/>
</dbReference>
<dbReference type="SUPFAM" id="SSF53254">
    <property type="entry name" value="Phosphoglycerate mutase-like"/>
    <property type="match status" value="1"/>
</dbReference>
<dbReference type="Proteomes" id="UP000280935">
    <property type="component" value="Unassembled WGS sequence"/>
</dbReference>